<feature type="domain" description="ABC transporter" evidence="10">
    <location>
        <begin position="414"/>
        <end position="636"/>
    </location>
</feature>
<dbReference type="InterPro" id="IPR050173">
    <property type="entry name" value="ABC_transporter_C-like"/>
</dbReference>
<evidence type="ECO:0000259" key="11">
    <source>
        <dbReference type="PROSITE" id="PS50929"/>
    </source>
</evidence>
<reference evidence="12 13" key="1">
    <citation type="submission" date="2024-08" db="EMBL/GenBank/DDBJ databases">
        <authorList>
            <person name="Cucini C."/>
            <person name="Frati F."/>
        </authorList>
    </citation>
    <scope>NUCLEOTIDE SEQUENCE [LARGE SCALE GENOMIC DNA]</scope>
</reference>
<evidence type="ECO:0000259" key="10">
    <source>
        <dbReference type="PROSITE" id="PS50893"/>
    </source>
</evidence>
<feature type="domain" description="ABC transporter" evidence="10">
    <location>
        <begin position="1050"/>
        <end position="1277"/>
    </location>
</feature>
<feature type="transmembrane region" description="Helical" evidence="9">
    <location>
        <begin position="317"/>
        <end position="339"/>
    </location>
</feature>
<dbReference type="Gene3D" id="3.40.50.300">
    <property type="entry name" value="P-loop containing nucleotide triphosphate hydrolases"/>
    <property type="match status" value="2"/>
</dbReference>
<dbReference type="SUPFAM" id="SSF52540">
    <property type="entry name" value="P-loop containing nucleoside triphosphate hydrolases"/>
    <property type="match status" value="2"/>
</dbReference>
<feature type="transmembrane region" description="Helical" evidence="9">
    <location>
        <begin position="354"/>
        <end position="374"/>
    </location>
</feature>
<comment type="similarity">
    <text evidence="2">Belongs to the ABC transporter superfamily. ABCC family. Conjugate transporter (TC 3.A.1.208) subfamily.</text>
</comment>
<evidence type="ECO:0000256" key="5">
    <source>
        <dbReference type="ARBA" id="ARBA00022741"/>
    </source>
</evidence>
<dbReference type="InterPro" id="IPR003593">
    <property type="entry name" value="AAA+_ATPase"/>
</dbReference>
<evidence type="ECO:0000256" key="8">
    <source>
        <dbReference type="ARBA" id="ARBA00023136"/>
    </source>
</evidence>
<dbReference type="Gene3D" id="1.20.1560.10">
    <property type="entry name" value="ABC transporter type 1, transmembrane domain"/>
    <property type="match status" value="2"/>
</dbReference>
<feature type="transmembrane region" description="Helical" evidence="9">
    <location>
        <begin position="233"/>
        <end position="251"/>
    </location>
</feature>
<keyword evidence="5" id="KW-0547">Nucleotide-binding</keyword>
<comment type="caution">
    <text evidence="12">The sequence shown here is derived from an EMBL/GenBank/DDBJ whole genome shotgun (WGS) entry which is preliminary data.</text>
</comment>
<dbReference type="PANTHER" id="PTHR24223:SF456">
    <property type="entry name" value="MULTIDRUG RESISTANCE-ASSOCIATED PROTEIN LETHAL(2)03659"/>
    <property type="match status" value="1"/>
</dbReference>
<organism evidence="12 13">
    <name type="scientific">Orchesella dallaii</name>
    <dbReference type="NCBI Taxonomy" id="48710"/>
    <lineage>
        <taxon>Eukaryota</taxon>
        <taxon>Metazoa</taxon>
        <taxon>Ecdysozoa</taxon>
        <taxon>Arthropoda</taxon>
        <taxon>Hexapoda</taxon>
        <taxon>Collembola</taxon>
        <taxon>Entomobryomorpha</taxon>
        <taxon>Entomobryoidea</taxon>
        <taxon>Orchesellidae</taxon>
        <taxon>Orchesellinae</taxon>
        <taxon>Orchesella</taxon>
    </lineage>
</organism>
<dbReference type="CDD" id="cd03244">
    <property type="entry name" value="ABCC_MRP_domain2"/>
    <property type="match status" value="1"/>
</dbReference>
<dbReference type="EMBL" id="CAXLJM020000046">
    <property type="protein sequence ID" value="CAL8111093.1"/>
    <property type="molecule type" value="Genomic_DNA"/>
</dbReference>
<feature type="transmembrane region" description="Helical" evidence="9">
    <location>
        <begin position="79"/>
        <end position="101"/>
    </location>
</feature>
<evidence type="ECO:0000256" key="2">
    <source>
        <dbReference type="ARBA" id="ARBA00009726"/>
    </source>
</evidence>
<keyword evidence="13" id="KW-1185">Reference proteome</keyword>
<dbReference type="InterPro" id="IPR003439">
    <property type="entry name" value="ABC_transporter-like_ATP-bd"/>
</dbReference>
<dbReference type="InterPro" id="IPR017871">
    <property type="entry name" value="ABC_transporter-like_CS"/>
</dbReference>
<dbReference type="InterPro" id="IPR011527">
    <property type="entry name" value="ABC1_TM_dom"/>
</dbReference>
<keyword evidence="3" id="KW-0813">Transport</keyword>
<feature type="transmembrane region" description="Helical" evidence="9">
    <location>
        <begin position="770"/>
        <end position="788"/>
    </location>
</feature>
<evidence type="ECO:0008006" key="14">
    <source>
        <dbReference type="Google" id="ProtNLM"/>
    </source>
</evidence>
<keyword evidence="6" id="KW-0067">ATP-binding</keyword>
<evidence type="ECO:0000313" key="12">
    <source>
        <dbReference type="EMBL" id="CAL8111093.1"/>
    </source>
</evidence>
<evidence type="ECO:0000256" key="4">
    <source>
        <dbReference type="ARBA" id="ARBA00022692"/>
    </source>
</evidence>
<dbReference type="PROSITE" id="PS00211">
    <property type="entry name" value="ABC_TRANSPORTER_1"/>
    <property type="match status" value="2"/>
</dbReference>
<dbReference type="PROSITE" id="PS50929">
    <property type="entry name" value="ABC_TM1F"/>
    <property type="match status" value="2"/>
</dbReference>
<dbReference type="SMART" id="SM00382">
    <property type="entry name" value="AAA"/>
    <property type="match status" value="2"/>
</dbReference>
<dbReference type="Pfam" id="PF00005">
    <property type="entry name" value="ABC_tran"/>
    <property type="match status" value="2"/>
</dbReference>
<dbReference type="InterPro" id="IPR036640">
    <property type="entry name" value="ABC1_TM_sf"/>
</dbReference>
<proteinExistence type="inferred from homology"/>
<gene>
    <name evidence="12" type="ORF">ODALV1_LOCUS14719</name>
</gene>
<feature type="transmembrane region" description="Helical" evidence="9">
    <location>
        <begin position="706"/>
        <end position="732"/>
    </location>
</feature>
<comment type="subcellular location">
    <subcellularLocation>
        <location evidence="1">Membrane</location>
        <topology evidence="1">Multi-pass membrane protein</topology>
    </subcellularLocation>
</comment>
<accession>A0ABP1QSZ7</accession>
<evidence type="ECO:0000256" key="7">
    <source>
        <dbReference type="ARBA" id="ARBA00022989"/>
    </source>
</evidence>
<protein>
    <recommendedName>
        <fullName evidence="14">Multidrug resistance-associated protein 4</fullName>
    </recommendedName>
</protein>
<name>A0ABP1QSZ7_9HEXA</name>
<feature type="transmembrane region" description="Helical" evidence="9">
    <location>
        <begin position="955"/>
        <end position="976"/>
    </location>
</feature>
<dbReference type="PANTHER" id="PTHR24223">
    <property type="entry name" value="ATP-BINDING CASSETTE SUB-FAMILY C"/>
    <property type="match status" value="1"/>
</dbReference>
<evidence type="ECO:0000256" key="1">
    <source>
        <dbReference type="ARBA" id="ARBA00004141"/>
    </source>
</evidence>
<keyword evidence="4 9" id="KW-0812">Transmembrane</keyword>
<feature type="domain" description="ABC transmembrane type-1" evidence="11">
    <location>
        <begin position="756"/>
        <end position="1012"/>
    </location>
</feature>
<sequence>MDFTPKVPRRNPFAKANILSVIFFWWLIPIFREGQKKDLEVDDMFDTLPDDLSGSLGDNFEEKWNKELKMSKAKHKVPSLVSTLFSLVGKSYIIGSIGIAIGETVFRISQPLILRELIKSFSDDTTISRRDQYIYAGGVSLTALGFTLCYHPSAAYLFRISMRCRLALSSLIYRKTLRLSTSAQHKTNVGAIVNLLSNDVNRFDQNLIFCVFMPLGVVQLIAFSYFLWVEFGIAAMTGVGCILILMPLQYINGKITARFRLSIAQKTDERGRIMNEIIMGIRILKMYAWEKPFSAVIRNLRKLEIEALTKRLHFRGIYLILSGSALKVIMFLTILTYVLEGNDVSADKVFFTSAIYQLVTLIWLYIIPSGISGVGEIMVSLNRITTFLTLDEKEPSEGYTASEVFRNPKNQPQVTLDSTSARWTATGMETLSNLNTTLSGDKVVVVAGPCGSGKSSLLNLLLGELPLQGGKCDIQGRMSYAPQEAWVFPGSVRQNILFGRPLNQKKYDDAITAAALLDDFKQLDYGDETIVGERGVLLSGGQKARVNLARCLYQEADIYLLDDPLSAVDTKVSRHLFDKCIKQHLAGKLRILVTHQLQYLPQADHIIILKDGKVVAQGSYDELVEAEIDFVSLMVGDDEEANSRKTSLVTLADEAKSKAEKLNSVANSSASSLPAKEQNLKAEKKATGSVGSKIYLDYFKMGRSPFLLFFAFSVFILCQLSVSAADYFLSIWTNAEHDHMKYLEQQEAINQSSTTLSSLLDDDNYLGQNTYIYIYAGLVLTVIISNVLRSVSFFSYSLKIGINLHDAMFSSVVRAPVKFFDDNPSGRVMNRFTKDLGSMDENLPPTLFDMLIIFAQMAGVIVVVILSNYYVAAPAAVVLIVLWWVRRYYVSIARDVKRIEGITKSPIFTHTSSSFSGLATIRTLQAESVLIQQFDALQDIHTSSWFIFFSSMRCFGLWIEIVSTCFLLFVTFSFLITQDSVSMGNVGLAISSAMSITGMLQYGMRQSAEVENLMTSVERNLEYADLPSEAPLESQPGKKPPNGWPSEGGIKLQNMSLAYDEKDVLSQLTFDVNPHEKIGIVGRTGAGKSSIISALFRLTEPRGEIFIDGVKISEIGLHDLRKGISIIPQDPILFSGTMRYNLDPFGEYPDDELWNTIREVELKNAVPALDCKVADGGSNFSVGQRQLVCLARAILRKNKIIVMDEATANVDPETDMLIQKTIRSKFADCSIITVAHRLNSIIDCDRVLVLDKGILKEYDHPHILLQMPNGIFTGMVNTTGRSSSALLKRIAAETYNGRRSSFQVDTLSILSAFAEENGVNDSGEKQGGD</sequence>
<evidence type="ECO:0000256" key="9">
    <source>
        <dbReference type="SAM" id="Phobius"/>
    </source>
</evidence>
<keyword evidence="7 9" id="KW-1133">Transmembrane helix</keyword>
<evidence type="ECO:0000313" key="13">
    <source>
        <dbReference type="Proteomes" id="UP001642540"/>
    </source>
</evidence>
<feature type="transmembrane region" description="Helical" evidence="9">
    <location>
        <begin position="133"/>
        <end position="158"/>
    </location>
</feature>
<dbReference type="CDD" id="cd03250">
    <property type="entry name" value="ABCC_MRP_domain1"/>
    <property type="match status" value="1"/>
</dbReference>
<keyword evidence="8 9" id="KW-0472">Membrane</keyword>
<evidence type="ECO:0000256" key="3">
    <source>
        <dbReference type="ARBA" id="ARBA00022448"/>
    </source>
</evidence>
<dbReference type="PROSITE" id="PS50893">
    <property type="entry name" value="ABC_TRANSPORTER_2"/>
    <property type="match status" value="2"/>
</dbReference>
<dbReference type="Pfam" id="PF00664">
    <property type="entry name" value="ABC_membrane"/>
    <property type="match status" value="2"/>
</dbReference>
<feature type="transmembrane region" description="Helical" evidence="9">
    <location>
        <begin position="982"/>
        <end position="1004"/>
    </location>
</feature>
<dbReference type="InterPro" id="IPR027417">
    <property type="entry name" value="P-loop_NTPase"/>
</dbReference>
<dbReference type="Proteomes" id="UP001642540">
    <property type="component" value="Unassembled WGS sequence"/>
</dbReference>
<dbReference type="SUPFAM" id="SSF90123">
    <property type="entry name" value="ABC transporter transmembrane region"/>
    <property type="match status" value="2"/>
</dbReference>
<feature type="domain" description="ABC transmembrane type-1" evidence="11">
    <location>
        <begin position="94"/>
        <end position="360"/>
    </location>
</feature>
<evidence type="ECO:0000256" key="6">
    <source>
        <dbReference type="ARBA" id="ARBA00022840"/>
    </source>
</evidence>
<feature type="transmembrane region" description="Helical" evidence="9">
    <location>
        <begin position="207"/>
        <end position="227"/>
    </location>
</feature>